<keyword evidence="2" id="KW-1185">Reference proteome</keyword>
<sequence length="286" mass="34254">MAATELLRRSWRTATLFLVLLFLSSCSSIQFAYNQLDLWMRWQIDDYVDFTSTQKGQLQGALDSFHHWHRQTQLPRYADYLSQLADEVDEGQLQKVELASIEDQVRAFWDTASTQLYDLLLPLAAQLSDAQIDELEQNLREKREESLEKWQKSPEKIERRRKKQIRKQSERWLGSLSAEQEQMIADWVSHVAYNPLLRDKQREIWQARFVDLLRRKPDGYLAQMRDLLLNPEQLWPDDYRQMQEQRHRQARQLSHKILASTTEAQRRHLTRTLREYAHDFRVLATQ</sequence>
<dbReference type="OrthoDB" id="5767052at2"/>
<evidence type="ECO:0008006" key="3">
    <source>
        <dbReference type="Google" id="ProtNLM"/>
    </source>
</evidence>
<dbReference type="Proteomes" id="UP000198658">
    <property type="component" value="Unassembled WGS sequence"/>
</dbReference>
<protein>
    <recommendedName>
        <fullName evidence="3">Lipoprotein</fullName>
    </recommendedName>
</protein>
<evidence type="ECO:0000313" key="1">
    <source>
        <dbReference type="EMBL" id="SDZ94944.1"/>
    </source>
</evidence>
<accession>A0A1H3X8F6</accession>
<organism evidence="1 2">
    <name type="scientific">Microbulbifer marinus</name>
    <dbReference type="NCBI Taxonomy" id="658218"/>
    <lineage>
        <taxon>Bacteria</taxon>
        <taxon>Pseudomonadati</taxon>
        <taxon>Pseudomonadota</taxon>
        <taxon>Gammaproteobacteria</taxon>
        <taxon>Cellvibrionales</taxon>
        <taxon>Microbulbiferaceae</taxon>
        <taxon>Microbulbifer</taxon>
    </lineage>
</organism>
<dbReference type="RefSeq" id="WP_091386363.1">
    <property type="nucleotide sequence ID" value="NZ_FNQO01000001.1"/>
</dbReference>
<dbReference type="PIRSF" id="PIRSF028200">
    <property type="entry name" value="UCP028200"/>
    <property type="match status" value="1"/>
</dbReference>
<dbReference type="EMBL" id="FNQO01000001">
    <property type="protein sequence ID" value="SDZ94944.1"/>
    <property type="molecule type" value="Genomic_DNA"/>
</dbReference>
<reference evidence="2" key="1">
    <citation type="submission" date="2016-10" db="EMBL/GenBank/DDBJ databases">
        <authorList>
            <person name="Varghese N."/>
            <person name="Submissions S."/>
        </authorList>
    </citation>
    <scope>NUCLEOTIDE SEQUENCE [LARGE SCALE GENOMIC DNA]</scope>
    <source>
        <strain evidence="2">CGMCC 1.10657</strain>
    </source>
</reference>
<evidence type="ECO:0000313" key="2">
    <source>
        <dbReference type="Proteomes" id="UP000198658"/>
    </source>
</evidence>
<name>A0A1H3X8F6_9GAMM</name>
<dbReference type="InterPro" id="IPR016875">
    <property type="entry name" value="UCP028200"/>
</dbReference>
<gene>
    <name evidence="1" type="ORF">SAMN05216562_1367</name>
</gene>
<dbReference type="STRING" id="658218.SAMN05216562_1367"/>
<dbReference type="AlphaFoldDB" id="A0A1H3X8F6"/>
<dbReference type="Pfam" id="PF19795">
    <property type="entry name" value="DUF6279"/>
    <property type="match status" value="1"/>
</dbReference>
<proteinExistence type="predicted"/>